<feature type="region of interest" description="Disordered" evidence="4">
    <location>
        <begin position="113"/>
        <end position="155"/>
    </location>
</feature>
<gene>
    <name evidence="5" type="ORF">L336_0641</name>
</gene>
<evidence type="ECO:0000256" key="3">
    <source>
        <dbReference type="RuleBase" id="RU000524"/>
    </source>
</evidence>
<dbReference type="GO" id="GO:0006260">
    <property type="term" value="P:DNA replication"/>
    <property type="evidence" value="ECO:0007669"/>
    <property type="project" value="InterPro"/>
</dbReference>
<keyword evidence="6" id="KW-1185">Reference proteome</keyword>
<dbReference type="STRING" id="1332188.L336_0641"/>
<dbReference type="PANTHER" id="PTHR10302">
    <property type="entry name" value="SINGLE-STRANDED DNA-BINDING PROTEIN"/>
    <property type="match status" value="1"/>
</dbReference>
<dbReference type="GO" id="GO:0003697">
    <property type="term" value="F:single-stranded DNA binding"/>
    <property type="evidence" value="ECO:0007669"/>
    <property type="project" value="UniProtKB-UniRule"/>
</dbReference>
<comment type="subunit">
    <text evidence="2">Homotetramer.</text>
</comment>
<dbReference type="HAMAP" id="MF_00984">
    <property type="entry name" value="SSB"/>
    <property type="match status" value="1"/>
</dbReference>
<proteinExistence type="inferred from homology"/>
<sequence length="155" mass="17024">MEEGHMAKGFNKVILMGNLTRDVEMRTTTSGQTVANFSLAVSRSWKDQNGQTQEQTSFINCVAWGKAGEIIAQYVKKGDPLLVSGRLDQRSYEDKDGNKRQAVEVNVEDFNFIGGGNRGDDMSSATPAKSSSSKSKDVVIEDIDDKPIDLSEIPF</sequence>
<dbReference type="InterPro" id="IPR012340">
    <property type="entry name" value="NA-bd_OB-fold"/>
</dbReference>
<dbReference type="PROSITE" id="PS50935">
    <property type="entry name" value="SSB"/>
    <property type="match status" value="1"/>
</dbReference>
<dbReference type="Gene3D" id="2.40.50.140">
    <property type="entry name" value="Nucleic acid-binding proteins"/>
    <property type="match status" value="1"/>
</dbReference>
<evidence type="ECO:0000313" key="5">
    <source>
        <dbReference type="EMBL" id="AGL62344.1"/>
    </source>
</evidence>
<evidence type="ECO:0000256" key="2">
    <source>
        <dbReference type="HAMAP-Rule" id="MF_00984"/>
    </source>
</evidence>
<evidence type="ECO:0000313" key="6">
    <source>
        <dbReference type="Proteomes" id="UP000013893"/>
    </source>
</evidence>
<dbReference type="KEGG" id="saal:L336_0641"/>
<dbReference type="InterPro" id="IPR000424">
    <property type="entry name" value="Primosome_PriB/ssb"/>
</dbReference>
<protein>
    <recommendedName>
        <fullName evidence="2 3">Single-stranded DNA-binding protein</fullName>
        <shortName evidence="2">SSB</shortName>
    </recommendedName>
</protein>
<evidence type="ECO:0000256" key="4">
    <source>
        <dbReference type="SAM" id="MobiDB-lite"/>
    </source>
</evidence>
<reference evidence="5 6" key="1">
    <citation type="journal article" date="2013" name="Nat. Biotechnol.">
        <title>Genome sequences of rare, uncultured bacteria obtained by differential coverage binning of multiple metagenomes.</title>
        <authorList>
            <person name="Albertsen M."/>
            <person name="Hugenholtz P."/>
            <person name="Skarshewski A."/>
            <person name="Nielsen K.L."/>
            <person name="Tyson G.W."/>
            <person name="Nielsen P.H."/>
        </authorList>
    </citation>
    <scope>NUCLEOTIDE SEQUENCE [LARGE SCALE GENOMIC DNA]</scope>
    <source>
        <strain evidence="5">TM71</strain>
    </source>
</reference>
<accession>R4PN35</accession>
<dbReference type="GO" id="GO:0009295">
    <property type="term" value="C:nucleoid"/>
    <property type="evidence" value="ECO:0007669"/>
    <property type="project" value="TreeGrafter"/>
</dbReference>
<dbReference type="SUPFAM" id="SSF50249">
    <property type="entry name" value="Nucleic acid-binding proteins"/>
    <property type="match status" value="1"/>
</dbReference>
<comment type="caution">
    <text evidence="2">Lacks conserved residue(s) required for the propagation of feature annotation.</text>
</comment>
<dbReference type="CDD" id="cd04496">
    <property type="entry name" value="SSB_OBF"/>
    <property type="match status" value="1"/>
</dbReference>
<evidence type="ECO:0000256" key="1">
    <source>
        <dbReference type="ARBA" id="ARBA00023125"/>
    </source>
</evidence>
<organism evidence="5 6">
    <name type="scientific">Candidatus Saccharimonas aalborgensis</name>
    <dbReference type="NCBI Taxonomy" id="1332188"/>
    <lineage>
        <taxon>Bacteria</taxon>
        <taxon>Candidatus Saccharimonadota</taxon>
        <taxon>Candidatus Saccharimonadia</taxon>
        <taxon>Candidatus Saccharimonadales</taxon>
        <taxon>Candidatus Saccharimonadaceae</taxon>
        <taxon>Candidatus Saccharimonas</taxon>
    </lineage>
</organism>
<feature type="compositionally biased region" description="Low complexity" evidence="4">
    <location>
        <begin position="123"/>
        <end position="133"/>
    </location>
</feature>
<dbReference type="PANTHER" id="PTHR10302:SF27">
    <property type="entry name" value="SINGLE-STRANDED DNA-BINDING PROTEIN"/>
    <property type="match status" value="1"/>
</dbReference>
<feature type="compositionally biased region" description="Basic and acidic residues" evidence="4">
    <location>
        <begin position="134"/>
        <end position="149"/>
    </location>
</feature>
<dbReference type="NCBIfam" id="TIGR00621">
    <property type="entry name" value="ssb"/>
    <property type="match status" value="1"/>
</dbReference>
<dbReference type="Proteomes" id="UP000013893">
    <property type="component" value="Chromosome"/>
</dbReference>
<dbReference type="InterPro" id="IPR011344">
    <property type="entry name" value="ssDNA-bd"/>
</dbReference>
<dbReference type="AlphaFoldDB" id="R4PN35"/>
<keyword evidence="1 2" id="KW-0238">DNA-binding</keyword>
<dbReference type="Pfam" id="PF00436">
    <property type="entry name" value="SSB"/>
    <property type="match status" value="1"/>
</dbReference>
<dbReference type="EMBL" id="CP005957">
    <property type="protein sequence ID" value="AGL62344.1"/>
    <property type="molecule type" value="Genomic_DNA"/>
</dbReference>
<dbReference type="HOGENOM" id="CLU_078758_6_0_0"/>
<name>R4PN35_9BACT</name>